<dbReference type="InterPro" id="IPR052667">
    <property type="entry name" value="E3_ubiquitin-ligase_RING"/>
</dbReference>
<keyword evidence="3" id="KW-0862">Zinc</keyword>
<evidence type="ECO:0000313" key="6">
    <source>
        <dbReference type="EMBL" id="ROT64759.1"/>
    </source>
</evidence>
<dbReference type="SUPFAM" id="SSF57850">
    <property type="entry name" value="RING/U-box"/>
    <property type="match status" value="1"/>
</dbReference>
<accession>A0A423SKS7</accession>
<keyword evidence="7" id="KW-1185">Reference proteome</keyword>
<dbReference type="Pfam" id="PF00643">
    <property type="entry name" value="zf-B_box"/>
    <property type="match status" value="1"/>
</dbReference>
<organism evidence="6 7">
    <name type="scientific">Penaeus vannamei</name>
    <name type="common">Whiteleg shrimp</name>
    <name type="synonym">Litopenaeus vannamei</name>
    <dbReference type="NCBI Taxonomy" id="6689"/>
    <lineage>
        <taxon>Eukaryota</taxon>
        <taxon>Metazoa</taxon>
        <taxon>Ecdysozoa</taxon>
        <taxon>Arthropoda</taxon>
        <taxon>Crustacea</taxon>
        <taxon>Multicrustacea</taxon>
        <taxon>Malacostraca</taxon>
        <taxon>Eumalacostraca</taxon>
        <taxon>Eucarida</taxon>
        <taxon>Decapoda</taxon>
        <taxon>Dendrobranchiata</taxon>
        <taxon>Penaeoidea</taxon>
        <taxon>Penaeidae</taxon>
        <taxon>Penaeus</taxon>
    </lineage>
</organism>
<dbReference type="SUPFAM" id="SSF57845">
    <property type="entry name" value="B-box zinc-binding domain"/>
    <property type="match status" value="1"/>
</dbReference>
<dbReference type="PANTHER" id="PTHR47156:SF10">
    <property type="entry name" value="E3 UBIQUITIN-PROTEIN LIGASE TRIM-21-RELATED"/>
    <property type="match status" value="1"/>
</dbReference>
<dbReference type="PANTHER" id="PTHR47156">
    <property type="entry name" value="PROTEIN CBG20824"/>
    <property type="match status" value="1"/>
</dbReference>
<evidence type="ECO:0000256" key="2">
    <source>
        <dbReference type="ARBA" id="ARBA00022771"/>
    </source>
</evidence>
<evidence type="ECO:0000259" key="5">
    <source>
        <dbReference type="PROSITE" id="PS50089"/>
    </source>
</evidence>
<dbReference type="Gene3D" id="3.30.40.10">
    <property type="entry name" value="Zinc/RING finger domain, C3HC4 (zinc finger)"/>
    <property type="match status" value="1"/>
</dbReference>
<sequence length="468" mass="52098">MAPKCSSCRGLYDSCKRLPLLLPNCGHTCCKACLERLVQHRGYLCSVCRMKQGVYSIDDLHVNHSLLEMILSVGEEKRATPSGDEGTCARHPGVRLAFWCSTCLCALCGECVVELHPRPGHLVDRFQEIMAERKRHVQTALQTVIDDLENATKDCRKEGEDNGAHNNALEELSQTIMESALMLVLGATILESQRIDSKNEEKKFKKLEEVACKMLFDIPQVTSAWDGITALQSYAKKVDDFKIHVFKSINAKYKHINLNYDDSKATAKAVAAKCNDLMKQISSQWPDRYLTLKKTGSLRVKLEYAESRLHIHCPRKASQEETMMQMQHWSLLQSLTTQAEVLVFLDLCDGALGDTKRVYINIASHQSHSQHLLRLCAGHKSSFLNSPLAMKRADNSIVVVLATLDGVAVAKEEETTPEQLQKGHGQGKDIGIDVLSLARFAAMMCSSVLPASSYRGRLTPCQSPSVHS</sequence>
<dbReference type="Gene3D" id="3.30.160.60">
    <property type="entry name" value="Classic Zinc Finger"/>
    <property type="match status" value="1"/>
</dbReference>
<dbReference type="OrthoDB" id="6105938at2759"/>
<dbReference type="EMBL" id="QCYY01003197">
    <property type="protein sequence ID" value="ROT64759.1"/>
    <property type="molecule type" value="Genomic_DNA"/>
</dbReference>
<keyword evidence="1" id="KW-0479">Metal-binding</keyword>
<reference evidence="6 7" key="2">
    <citation type="submission" date="2019-01" db="EMBL/GenBank/DDBJ databases">
        <title>The decoding of complex shrimp genome reveals the adaptation for benthos swimmer, frequently molting mechanism and breeding impact on genome.</title>
        <authorList>
            <person name="Sun Y."/>
            <person name="Gao Y."/>
            <person name="Yu Y."/>
        </authorList>
    </citation>
    <scope>NUCLEOTIDE SEQUENCE [LARGE SCALE GENOMIC DNA]</scope>
    <source>
        <tissue evidence="6">Muscle</tissue>
    </source>
</reference>
<dbReference type="Proteomes" id="UP000283509">
    <property type="component" value="Unassembled WGS sequence"/>
</dbReference>
<dbReference type="GO" id="GO:0008270">
    <property type="term" value="F:zinc ion binding"/>
    <property type="evidence" value="ECO:0007669"/>
    <property type="project" value="UniProtKB-KW"/>
</dbReference>
<proteinExistence type="predicted"/>
<name>A0A423SKS7_PENVA</name>
<dbReference type="InterPro" id="IPR001841">
    <property type="entry name" value="Znf_RING"/>
</dbReference>
<comment type="caution">
    <text evidence="6">The sequence shown here is derived from an EMBL/GenBank/DDBJ whole genome shotgun (WGS) entry which is preliminary data.</text>
</comment>
<dbReference type="InterPro" id="IPR013083">
    <property type="entry name" value="Znf_RING/FYVE/PHD"/>
</dbReference>
<reference evidence="6 7" key="1">
    <citation type="submission" date="2018-04" db="EMBL/GenBank/DDBJ databases">
        <authorList>
            <person name="Zhang X."/>
            <person name="Yuan J."/>
            <person name="Li F."/>
            <person name="Xiang J."/>
        </authorList>
    </citation>
    <scope>NUCLEOTIDE SEQUENCE [LARGE SCALE GENOMIC DNA]</scope>
    <source>
        <tissue evidence="6">Muscle</tissue>
    </source>
</reference>
<dbReference type="InterPro" id="IPR000315">
    <property type="entry name" value="Znf_B-box"/>
</dbReference>
<protein>
    <submittedName>
        <fullName evidence="6">Kelch motif family protein</fullName>
    </submittedName>
</protein>
<feature type="domain" description="RING-type" evidence="5">
    <location>
        <begin position="5"/>
        <end position="49"/>
    </location>
</feature>
<gene>
    <name evidence="6" type="ORF">C7M84_017289</name>
</gene>
<evidence type="ECO:0000256" key="1">
    <source>
        <dbReference type="ARBA" id="ARBA00022723"/>
    </source>
</evidence>
<keyword evidence="2 4" id="KW-0863">Zinc-finger</keyword>
<evidence type="ECO:0000256" key="4">
    <source>
        <dbReference type="PROSITE-ProRule" id="PRU00175"/>
    </source>
</evidence>
<dbReference type="AlphaFoldDB" id="A0A423SKS7"/>
<evidence type="ECO:0000313" key="7">
    <source>
        <dbReference type="Proteomes" id="UP000283509"/>
    </source>
</evidence>
<dbReference type="PROSITE" id="PS50089">
    <property type="entry name" value="ZF_RING_2"/>
    <property type="match status" value="1"/>
</dbReference>
<evidence type="ECO:0000256" key="3">
    <source>
        <dbReference type="ARBA" id="ARBA00022833"/>
    </source>
</evidence>